<evidence type="ECO:0000313" key="1">
    <source>
        <dbReference type="EMBL" id="MBD1401859.1"/>
    </source>
</evidence>
<evidence type="ECO:0008006" key="3">
    <source>
        <dbReference type="Google" id="ProtNLM"/>
    </source>
</evidence>
<organism evidence="1 2">
    <name type="scientific">Pelovirga terrestris</name>
    <dbReference type="NCBI Taxonomy" id="2771352"/>
    <lineage>
        <taxon>Bacteria</taxon>
        <taxon>Pseudomonadati</taxon>
        <taxon>Thermodesulfobacteriota</taxon>
        <taxon>Desulfuromonadia</taxon>
        <taxon>Geobacterales</taxon>
        <taxon>Geobacteraceae</taxon>
        <taxon>Pelovirga</taxon>
    </lineage>
</organism>
<proteinExistence type="predicted"/>
<dbReference type="NCBIfam" id="NF047593">
    <property type="entry name" value="IS66_ISAeme5_TnpA"/>
    <property type="match status" value="1"/>
</dbReference>
<accession>A0A8J6R6Y3</accession>
<dbReference type="Proteomes" id="UP000632828">
    <property type="component" value="Unassembled WGS sequence"/>
</dbReference>
<sequence length="91" mass="10778">MTEQQQYWTDKITAWRQSGLSIAAWCRQHDESYCRFLYWRRQLEPQREGRFVELTVQSVGLRLSCSGITLQLERGFDPDLLRDVLAVVKTL</sequence>
<comment type="caution">
    <text evidence="1">The sequence shown here is derived from an EMBL/GenBank/DDBJ whole genome shotgun (WGS) entry which is preliminary data.</text>
</comment>
<keyword evidence="2" id="KW-1185">Reference proteome</keyword>
<dbReference type="RefSeq" id="WP_191157879.1">
    <property type="nucleotide sequence ID" value="NZ_JACWUN010000025.1"/>
</dbReference>
<gene>
    <name evidence="1" type="ORF">ICT70_14445</name>
</gene>
<dbReference type="EMBL" id="JACWUN010000025">
    <property type="protein sequence ID" value="MBD1401859.1"/>
    <property type="molecule type" value="Genomic_DNA"/>
</dbReference>
<evidence type="ECO:0000313" key="2">
    <source>
        <dbReference type="Proteomes" id="UP000632828"/>
    </source>
</evidence>
<protein>
    <recommendedName>
        <fullName evidence="3">IS66 family insertion sequence element accessory protein TnpB</fullName>
    </recommendedName>
</protein>
<dbReference type="AlphaFoldDB" id="A0A8J6R6Y3"/>
<name>A0A8J6R6Y3_9BACT</name>
<reference evidence="1" key="1">
    <citation type="submission" date="2020-09" db="EMBL/GenBank/DDBJ databases">
        <title>Pelobacter alkaliphilus sp. nov., a novel anaerobic arsenate-reducing bacterium from terrestrial mud volcano.</title>
        <authorList>
            <person name="Khomyakova M.A."/>
            <person name="Merkel A.Y."/>
            <person name="Slobodkin A.I."/>
        </authorList>
    </citation>
    <scope>NUCLEOTIDE SEQUENCE</scope>
    <source>
        <strain evidence="1">M08fum</strain>
    </source>
</reference>